<gene>
    <name evidence="1" type="ORF">PC129_g18967</name>
</gene>
<dbReference type="Gene3D" id="3.40.50.300">
    <property type="entry name" value="P-loop containing nucleotide triphosphate hydrolases"/>
    <property type="match status" value="1"/>
</dbReference>
<dbReference type="InterPro" id="IPR027417">
    <property type="entry name" value="P-loop_NTPase"/>
</dbReference>
<dbReference type="AlphaFoldDB" id="A0A8T1HDJ4"/>
<evidence type="ECO:0008006" key="3">
    <source>
        <dbReference type="Google" id="ProtNLM"/>
    </source>
</evidence>
<dbReference type="Proteomes" id="UP000760860">
    <property type="component" value="Unassembled WGS sequence"/>
</dbReference>
<comment type="caution">
    <text evidence="1">The sequence shown here is derived from an EMBL/GenBank/DDBJ whole genome shotgun (WGS) entry which is preliminary data.</text>
</comment>
<evidence type="ECO:0000313" key="2">
    <source>
        <dbReference type="Proteomes" id="UP000760860"/>
    </source>
</evidence>
<name>A0A8T1HDJ4_9STRA</name>
<organism evidence="1 2">
    <name type="scientific">Phytophthora cactorum</name>
    <dbReference type="NCBI Taxonomy" id="29920"/>
    <lineage>
        <taxon>Eukaryota</taxon>
        <taxon>Sar</taxon>
        <taxon>Stramenopiles</taxon>
        <taxon>Oomycota</taxon>
        <taxon>Peronosporomycetes</taxon>
        <taxon>Peronosporales</taxon>
        <taxon>Peronosporaceae</taxon>
        <taxon>Phytophthora</taxon>
    </lineage>
</organism>
<protein>
    <recommendedName>
        <fullName evidence="3">ABC transporter domain-containing protein</fullName>
    </recommendedName>
</protein>
<proteinExistence type="predicted"/>
<evidence type="ECO:0000313" key="1">
    <source>
        <dbReference type="EMBL" id="KAG3210026.1"/>
    </source>
</evidence>
<accession>A0A8T1HDJ4</accession>
<sequence>IIAHRINTIMHCDKIAVMDAGRVAEFDSPMTLLAQPQSVFAALAKMSITK</sequence>
<reference evidence="1" key="1">
    <citation type="submission" date="2018-05" db="EMBL/GenBank/DDBJ databases">
        <title>Effector identification in a new, highly contiguous assembly of the strawberry crown rot pathogen Phytophthora cactorum.</title>
        <authorList>
            <person name="Armitage A.D."/>
            <person name="Nellist C.F."/>
            <person name="Bates H."/>
            <person name="Vickerstaff R.J."/>
            <person name="Harrison R.J."/>
        </authorList>
    </citation>
    <scope>NUCLEOTIDE SEQUENCE</scope>
    <source>
        <strain evidence="1">P421</strain>
    </source>
</reference>
<dbReference type="SUPFAM" id="SSF52540">
    <property type="entry name" value="P-loop containing nucleoside triphosphate hydrolases"/>
    <property type="match status" value="1"/>
</dbReference>
<dbReference type="VEuPathDB" id="FungiDB:PC110_g5809"/>
<feature type="non-terminal residue" evidence="1">
    <location>
        <position position="1"/>
    </location>
</feature>
<dbReference type="EMBL" id="RCMV01001159">
    <property type="protein sequence ID" value="KAG3210026.1"/>
    <property type="molecule type" value="Genomic_DNA"/>
</dbReference>